<organism evidence="1">
    <name type="scientific">marine sediment metagenome</name>
    <dbReference type="NCBI Taxonomy" id="412755"/>
    <lineage>
        <taxon>unclassified sequences</taxon>
        <taxon>metagenomes</taxon>
        <taxon>ecological metagenomes</taxon>
    </lineage>
</organism>
<dbReference type="AlphaFoldDB" id="A0A0F9A084"/>
<comment type="caution">
    <text evidence="1">The sequence shown here is derived from an EMBL/GenBank/DDBJ whole genome shotgun (WGS) entry which is preliminary data.</text>
</comment>
<name>A0A0F9A084_9ZZZZ</name>
<dbReference type="Pfam" id="PF14100">
    <property type="entry name" value="DUF6807"/>
    <property type="match status" value="1"/>
</dbReference>
<reference evidence="1" key="1">
    <citation type="journal article" date="2015" name="Nature">
        <title>Complex archaea that bridge the gap between prokaryotes and eukaryotes.</title>
        <authorList>
            <person name="Spang A."/>
            <person name="Saw J.H."/>
            <person name="Jorgensen S.L."/>
            <person name="Zaremba-Niedzwiedzka K."/>
            <person name="Martijn J."/>
            <person name="Lind A.E."/>
            <person name="van Eijk R."/>
            <person name="Schleper C."/>
            <person name="Guy L."/>
            <person name="Ettema T.J."/>
        </authorList>
    </citation>
    <scope>NUCLEOTIDE SEQUENCE</scope>
</reference>
<sequence length="299" mass="32332">VRDTVSGRFLGAFGTNFWRSWVCPLYTPSGLTVVREFPFDHPFHNGVFVGQNPVTVGGRTGNFWAFPVKRSHDDHIMARIGRMDPQGTPEVSMVDDGIQMTLASTWRDENEEPLIDELRVVTFRATADATICDMASVKTAAYGAAEFAAGKFGSIGARVEPRLLPELGGQVIGGLDVLEGVVFEPGVVRLEGVDAGEMSGVFLVGPGGIQRRSELGHLFLPRSEVEFAGRGPLLAICPLIVQRLRVGLQLPDPLLLGGNCGALGNQAPACVGDLMLDRLKCEKGLQDFRHSMLLFTCQP</sequence>
<evidence type="ECO:0000313" key="1">
    <source>
        <dbReference type="EMBL" id="KKK91490.1"/>
    </source>
</evidence>
<dbReference type="EMBL" id="LAZR01048628">
    <property type="protein sequence ID" value="KKK91490.1"/>
    <property type="molecule type" value="Genomic_DNA"/>
</dbReference>
<dbReference type="InterPro" id="IPR029475">
    <property type="entry name" value="DUF6807"/>
</dbReference>
<feature type="non-terminal residue" evidence="1">
    <location>
        <position position="1"/>
    </location>
</feature>
<protein>
    <submittedName>
        <fullName evidence="1">Uncharacterized protein</fullName>
    </submittedName>
</protein>
<proteinExistence type="predicted"/>
<gene>
    <name evidence="1" type="ORF">LCGC14_2712420</name>
</gene>
<accession>A0A0F9A084</accession>